<name>A0A8J3M107_9MICO</name>
<dbReference type="RefSeq" id="WP_191282930.1">
    <property type="nucleotide sequence ID" value="NZ_BNAI01000002.1"/>
</dbReference>
<reference evidence="1" key="1">
    <citation type="journal article" date="2014" name="Int. J. Syst. Evol. Microbiol.">
        <title>Complete genome sequence of Corynebacterium casei LMG S-19264T (=DSM 44701T), isolated from a smear-ripened cheese.</title>
        <authorList>
            <consortium name="US DOE Joint Genome Institute (JGI-PGF)"/>
            <person name="Walter F."/>
            <person name="Albersmeier A."/>
            <person name="Kalinowski J."/>
            <person name="Ruckert C."/>
        </authorList>
    </citation>
    <scope>NUCLEOTIDE SEQUENCE</scope>
    <source>
        <strain evidence="1">CGMCC 1.16548</strain>
    </source>
</reference>
<reference evidence="1" key="2">
    <citation type="submission" date="2020-09" db="EMBL/GenBank/DDBJ databases">
        <authorList>
            <person name="Sun Q."/>
            <person name="Zhou Y."/>
        </authorList>
    </citation>
    <scope>NUCLEOTIDE SEQUENCE</scope>
    <source>
        <strain evidence="1">CGMCC 1.16548</strain>
    </source>
</reference>
<proteinExistence type="predicted"/>
<organism evidence="1 2">
    <name type="scientific">Pseudolysinimonas yzui</name>
    <dbReference type="NCBI Taxonomy" id="2708254"/>
    <lineage>
        <taxon>Bacteria</taxon>
        <taxon>Bacillati</taxon>
        <taxon>Actinomycetota</taxon>
        <taxon>Actinomycetes</taxon>
        <taxon>Micrococcales</taxon>
        <taxon>Microbacteriaceae</taxon>
        <taxon>Pseudolysinimonas</taxon>
    </lineage>
</organism>
<keyword evidence="2" id="KW-1185">Reference proteome</keyword>
<dbReference type="AlphaFoldDB" id="A0A8J3M107"/>
<gene>
    <name evidence="1" type="ORF">GCM10011600_16050</name>
</gene>
<evidence type="ECO:0000313" key="1">
    <source>
        <dbReference type="EMBL" id="GHF15781.1"/>
    </source>
</evidence>
<comment type="caution">
    <text evidence="1">The sequence shown here is derived from an EMBL/GenBank/DDBJ whole genome shotgun (WGS) entry which is preliminary data.</text>
</comment>
<dbReference type="EMBL" id="BNAI01000002">
    <property type="protein sequence ID" value="GHF15781.1"/>
    <property type="molecule type" value="Genomic_DNA"/>
</dbReference>
<accession>A0A8J3M107</accession>
<protein>
    <submittedName>
        <fullName evidence="1">Uncharacterized protein</fullName>
    </submittedName>
</protein>
<evidence type="ECO:0000313" key="2">
    <source>
        <dbReference type="Proteomes" id="UP000617531"/>
    </source>
</evidence>
<sequence>MRWQNLFDDLESQLETELGAEEVDLIAEEERLRLGRLSLRDRIRALHDADPASPLGVTLRGGERVALAIAALGRDWLAGELDAGILRSAIVPFAAVTTLDPVGSQLAASLRADATPEPPTALSARLGLAFVLRDLCRRRTAVEVHVGAERWHGTIDRVGRDHLDLAEHAPGEPRRTTAVARIRIVAFAGLDLVRF</sequence>
<dbReference type="Proteomes" id="UP000617531">
    <property type="component" value="Unassembled WGS sequence"/>
</dbReference>